<dbReference type="EMBL" id="CAJZBQ010000036">
    <property type="protein sequence ID" value="CAG9324303.1"/>
    <property type="molecule type" value="Genomic_DNA"/>
</dbReference>
<organism evidence="2 3">
    <name type="scientific">Blepharisma stoltei</name>
    <dbReference type="NCBI Taxonomy" id="1481888"/>
    <lineage>
        <taxon>Eukaryota</taxon>
        <taxon>Sar</taxon>
        <taxon>Alveolata</taxon>
        <taxon>Ciliophora</taxon>
        <taxon>Postciliodesmatophora</taxon>
        <taxon>Heterotrichea</taxon>
        <taxon>Heterotrichida</taxon>
        <taxon>Blepharismidae</taxon>
        <taxon>Blepharisma</taxon>
    </lineage>
</organism>
<dbReference type="Proteomes" id="UP001162131">
    <property type="component" value="Unassembled WGS sequence"/>
</dbReference>
<feature type="region of interest" description="Disordered" evidence="1">
    <location>
        <begin position="13"/>
        <end position="33"/>
    </location>
</feature>
<evidence type="ECO:0000256" key="1">
    <source>
        <dbReference type="SAM" id="MobiDB-lite"/>
    </source>
</evidence>
<keyword evidence="3" id="KW-1185">Reference proteome</keyword>
<protein>
    <submittedName>
        <fullName evidence="2">Uncharacterized protein</fullName>
    </submittedName>
</protein>
<reference evidence="2" key="1">
    <citation type="submission" date="2021-09" db="EMBL/GenBank/DDBJ databases">
        <authorList>
            <consortium name="AG Swart"/>
            <person name="Singh M."/>
            <person name="Singh A."/>
            <person name="Seah K."/>
            <person name="Emmerich C."/>
        </authorList>
    </citation>
    <scope>NUCLEOTIDE SEQUENCE</scope>
    <source>
        <strain evidence="2">ATCC30299</strain>
    </source>
</reference>
<evidence type="ECO:0000313" key="3">
    <source>
        <dbReference type="Proteomes" id="UP001162131"/>
    </source>
</evidence>
<evidence type="ECO:0000313" key="2">
    <source>
        <dbReference type="EMBL" id="CAG9324303.1"/>
    </source>
</evidence>
<comment type="caution">
    <text evidence="2">The sequence shown here is derived from an EMBL/GenBank/DDBJ whole genome shotgun (WGS) entry which is preliminary data.</text>
</comment>
<dbReference type="AlphaFoldDB" id="A0AAU9JEZ4"/>
<sequence>MRGFIFCCFTGKKSSKTRHGPGSSTKDFSEYCQPISPDAESHKELANSAELDLNNRKQSYDSPKVERRLRKSRTINDNDYHPLANYVFPRTLTS</sequence>
<proteinExistence type="predicted"/>
<accession>A0AAU9JEZ4</accession>
<name>A0AAU9JEZ4_9CILI</name>
<gene>
    <name evidence="2" type="ORF">BSTOLATCC_MIC36097</name>
</gene>